<protein>
    <submittedName>
        <fullName evidence="5">Agmatinase family protein</fullName>
    </submittedName>
</protein>
<gene>
    <name evidence="5" type="ORF">ACELLULO517_12555</name>
</gene>
<feature type="binding site" evidence="3">
    <location>
        <position position="148"/>
    </location>
    <ligand>
        <name>Mn(2+)</name>
        <dbReference type="ChEBI" id="CHEBI:29035"/>
        <label>1</label>
    </ligand>
</feature>
<dbReference type="GO" id="GO:0046872">
    <property type="term" value="F:metal ion binding"/>
    <property type="evidence" value="ECO:0007669"/>
    <property type="project" value="UniProtKB-KW"/>
</dbReference>
<organism evidence="5 6">
    <name type="scientific">Acidisoma cellulosilyticum</name>
    <dbReference type="NCBI Taxonomy" id="2802395"/>
    <lineage>
        <taxon>Bacteria</taxon>
        <taxon>Pseudomonadati</taxon>
        <taxon>Pseudomonadota</taxon>
        <taxon>Alphaproteobacteria</taxon>
        <taxon>Acetobacterales</taxon>
        <taxon>Acidocellaceae</taxon>
        <taxon>Acidisoma</taxon>
    </lineage>
</organism>
<dbReference type="PANTHER" id="PTHR11358:SF26">
    <property type="entry name" value="GUANIDINO ACID HYDROLASE, MITOCHONDRIAL"/>
    <property type="match status" value="1"/>
</dbReference>
<dbReference type="PROSITE" id="PS51409">
    <property type="entry name" value="ARGINASE_2"/>
    <property type="match status" value="1"/>
</dbReference>
<dbReference type="PANTHER" id="PTHR11358">
    <property type="entry name" value="ARGINASE/AGMATINASE"/>
    <property type="match status" value="1"/>
</dbReference>
<proteinExistence type="inferred from homology"/>
<feature type="binding site" evidence="3">
    <location>
        <position position="239"/>
    </location>
    <ligand>
        <name>Mn(2+)</name>
        <dbReference type="ChEBI" id="CHEBI:29035"/>
        <label>1</label>
    </ligand>
</feature>
<sequence length="315" mass="33462">MRYPEAGGVLHTGPATFFGLPYETTPAEGTRIAFVGVPWDEGNGGRNGANYGPRALRDASNWFTSYDYRRKIDVWDCLPAVDAGDISVVPGDPAQTMERVSASVEALCRQGIIPYFIGGNHAITIGTAAGAARALAGKKMGYLSIDTHLDTAPGWGGSPFASGCPTNRAANLPNVDGKNVVVYGIHGWLNAREHFDIADEFGMRWYGVEEIRERGIAESLAEAIAIARKDVDGLYITFDMDAIDSSSAPGGGTPEADGFTGREAIQIARMLGAARPFALDIVEIAPMYELSGATPRLSCNIIMETLAALAASELT</sequence>
<evidence type="ECO:0000313" key="6">
    <source>
        <dbReference type="Proteomes" id="UP000721844"/>
    </source>
</evidence>
<accession>A0A964E435</accession>
<dbReference type="Pfam" id="PF00491">
    <property type="entry name" value="Arginase"/>
    <property type="match status" value="1"/>
</dbReference>
<dbReference type="AlphaFoldDB" id="A0A964E435"/>
<dbReference type="GO" id="GO:0008783">
    <property type="term" value="F:agmatinase activity"/>
    <property type="evidence" value="ECO:0007669"/>
    <property type="project" value="TreeGrafter"/>
</dbReference>
<name>A0A964E435_9PROT</name>
<evidence type="ECO:0000313" key="5">
    <source>
        <dbReference type="EMBL" id="MCB8881069.1"/>
    </source>
</evidence>
<dbReference type="InterPro" id="IPR023696">
    <property type="entry name" value="Ureohydrolase_dom_sf"/>
</dbReference>
<comment type="similarity">
    <text evidence="4">Belongs to the arginase family.</text>
</comment>
<comment type="caution">
    <text evidence="5">The sequence shown here is derived from an EMBL/GenBank/DDBJ whole genome shotgun (WGS) entry which is preliminary data.</text>
</comment>
<dbReference type="PIRSF" id="PIRSF036979">
    <property type="entry name" value="Arginase"/>
    <property type="match status" value="1"/>
</dbReference>
<feature type="binding site" evidence="3">
    <location>
        <position position="241"/>
    </location>
    <ligand>
        <name>Mn(2+)</name>
        <dbReference type="ChEBI" id="CHEBI:29035"/>
        <label>1</label>
    </ligand>
</feature>
<evidence type="ECO:0000256" key="4">
    <source>
        <dbReference type="PROSITE-ProRule" id="PRU00742"/>
    </source>
</evidence>
<keyword evidence="2" id="KW-0378">Hydrolase</keyword>
<feature type="binding site" evidence="3">
    <location>
        <position position="150"/>
    </location>
    <ligand>
        <name>Mn(2+)</name>
        <dbReference type="ChEBI" id="CHEBI:29035"/>
        <label>1</label>
    </ligand>
</feature>
<feature type="binding site" evidence="3">
    <location>
        <position position="146"/>
    </location>
    <ligand>
        <name>Mn(2+)</name>
        <dbReference type="ChEBI" id="CHEBI:29035"/>
        <label>1</label>
    </ligand>
</feature>
<dbReference type="CDD" id="cd09990">
    <property type="entry name" value="Agmatinase-like"/>
    <property type="match status" value="1"/>
</dbReference>
<reference evidence="5 6" key="1">
    <citation type="journal article" date="2021" name="Microorganisms">
        <title>Acidisoma silvae sp. nov. and Acidisomacellulosilytica sp. nov., Two Acidophilic Bacteria Isolated from Decaying Wood, Hydrolyzing Cellulose and Producing Poly-3-hydroxybutyrate.</title>
        <authorList>
            <person name="Mieszkin S."/>
            <person name="Pouder E."/>
            <person name="Uroz S."/>
            <person name="Simon-Colin C."/>
            <person name="Alain K."/>
        </authorList>
    </citation>
    <scope>NUCLEOTIDE SEQUENCE [LARGE SCALE GENOMIC DNA]</scope>
    <source>
        <strain evidence="5 6">HW T5.17</strain>
    </source>
</reference>
<keyword evidence="3" id="KW-0464">Manganese</keyword>
<dbReference type="PRINTS" id="PR00116">
    <property type="entry name" value="ARGINASE"/>
</dbReference>
<evidence type="ECO:0000256" key="1">
    <source>
        <dbReference type="ARBA" id="ARBA00022723"/>
    </source>
</evidence>
<evidence type="ECO:0000256" key="3">
    <source>
        <dbReference type="PIRSR" id="PIRSR036979-1"/>
    </source>
</evidence>
<keyword evidence="1 3" id="KW-0479">Metal-binding</keyword>
<dbReference type="EMBL" id="JAESVA010000004">
    <property type="protein sequence ID" value="MCB8881069.1"/>
    <property type="molecule type" value="Genomic_DNA"/>
</dbReference>
<dbReference type="Proteomes" id="UP000721844">
    <property type="component" value="Unassembled WGS sequence"/>
</dbReference>
<dbReference type="SUPFAM" id="SSF52768">
    <property type="entry name" value="Arginase/deacetylase"/>
    <property type="match status" value="1"/>
</dbReference>
<evidence type="ECO:0000256" key="2">
    <source>
        <dbReference type="ARBA" id="ARBA00022801"/>
    </source>
</evidence>
<dbReference type="GO" id="GO:0033389">
    <property type="term" value="P:putrescine biosynthetic process from arginine, via agmatine"/>
    <property type="evidence" value="ECO:0007669"/>
    <property type="project" value="TreeGrafter"/>
</dbReference>
<comment type="cofactor">
    <cofactor evidence="3">
        <name>Mn(2+)</name>
        <dbReference type="ChEBI" id="CHEBI:29035"/>
    </cofactor>
    <text evidence="3">Binds 2 manganese ions per subunit.</text>
</comment>
<dbReference type="Gene3D" id="3.40.800.10">
    <property type="entry name" value="Ureohydrolase domain"/>
    <property type="match status" value="1"/>
</dbReference>
<keyword evidence="6" id="KW-1185">Reference proteome</keyword>
<dbReference type="InterPro" id="IPR006035">
    <property type="entry name" value="Ureohydrolase"/>
</dbReference>
<feature type="binding site" evidence="3">
    <location>
        <position position="121"/>
    </location>
    <ligand>
        <name>Mn(2+)</name>
        <dbReference type="ChEBI" id="CHEBI:29035"/>
        <label>1</label>
    </ligand>
</feature>
<dbReference type="RefSeq" id="WP_227307744.1">
    <property type="nucleotide sequence ID" value="NZ_JAESVA010000004.1"/>
</dbReference>